<name>A0A0C2CW59_9BACT</name>
<gene>
    <name evidence="2" type="ORF">DB30_07468</name>
</gene>
<organism evidence="2 3">
    <name type="scientific">Enhygromyxa salina</name>
    <dbReference type="NCBI Taxonomy" id="215803"/>
    <lineage>
        <taxon>Bacteria</taxon>
        <taxon>Pseudomonadati</taxon>
        <taxon>Myxococcota</taxon>
        <taxon>Polyangia</taxon>
        <taxon>Nannocystales</taxon>
        <taxon>Nannocystaceae</taxon>
        <taxon>Enhygromyxa</taxon>
    </lineage>
</organism>
<sequence>MRPWETLAEADAPDRQRLELRRRGHEYLIRAGGWDLMSSRDDDSARALATVGCGALSKRAGVRVLIGGLGMGYSLAAACELLDPDAEIEVAELVPAIVEWNRGLIAELAGRPLDDPRVRVYQGDVVTRIEQVRDHFDAILLDVDNGPDPLAHDHNARLYGDAGLRAAHRALRKAGVHAVWSYSDAGNFARKLGRAGFEASVHPVANHGRDRGRTHAIWLGRKR</sequence>
<keyword evidence="1" id="KW-0620">Polyamine biosynthesis</keyword>
<dbReference type="InterPro" id="IPR029063">
    <property type="entry name" value="SAM-dependent_MTases_sf"/>
</dbReference>
<proteinExistence type="predicted"/>
<dbReference type="EMBL" id="JMCC02000086">
    <property type="protein sequence ID" value="KIG13865.1"/>
    <property type="molecule type" value="Genomic_DNA"/>
</dbReference>
<dbReference type="SUPFAM" id="SSF53335">
    <property type="entry name" value="S-adenosyl-L-methionine-dependent methyltransferases"/>
    <property type="match status" value="1"/>
</dbReference>
<dbReference type="RefSeq" id="WP_052554837.1">
    <property type="nucleotide sequence ID" value="NZ_JMCC02000086.1"/>
</dbReference>
<dbReference type="Gene3D" id="3.40.50.150">
    <property type="entry name" value="Vaccinia Virus protein VP39"/>
    <property type="match status" value="1"/>
</dbReference>
<dbReference type="PANTHER" id="PTHR43317:SF3">
    <property type="entry name" value="BLR2883 PROTEIN"/>
    <property type="match status" value="1"/>
</dbReference>
<evidence type="ECO:0000256" key="1">
    <source>
        <dbReference type="ARBA" id="ARBA00023115"/>
    </source>
</evidence>
<dbReference type="PANTHER" id="PTHR43317">
    <property type="entry name" value="THERMOSPERMINE SYNTHASE ACAULIS5"/>
    <property type="match status" value="1"/>
</dbReference>
<evidence type="ECO:0000313" key="3">
    <source>
        <dbReference type="Proteomes" id="UP000031599"/>
    </source>
</evidence>
<dbReference type="GO" id="GO:0006596">
    <property type="term" value="P:polyamine biosynthetic process"/>
    <property type="evidence" value="ECO:0007669"/>
    <property type="project" value="UniProtKB-KW"/>
</dbReference>
<accession>A0A0C2CW59</accession>
<evidence type="ECO:0000313" key="2">
    <source>
        <dbReference type="EMBL" id="KIG13865.1"/>
    </source>
</evidence>
<comment type="caution">
    <text evidence="2">The sequence shown here is derived from an EMBL/GenBank/DDBJ whole genome shotgun (WGS) entry which is preliminary data.</text>
</comment>
<reference evidence="2 3" key="1">
    <citation type="submission" date="2014-12" db="EMBL/GenBank/DDBJ databases">
        <title>Genome assembly of Enhygromyxa salina DSM 15201.</title>
        <authorList>
            <person name="Sharma G."/>
            <person name="Subramanian S."/>
        </authorList>
    </citation>
    <scope>NUCLEOTIDE SEQUENCE [LARGE SCALE GENOMIC DNA]</scope>
    <source>
        <strain evidence="2 3">DSM 15201</strain>
    </source>
</reference>
<protein>
    <submittedName>
        <fullName evidence="2">Uncharacterized protein</fullName>
    </submittedName>
</protein>
<dbReference type="AlphaFoldDB" id="A0A0C2CW59"/>
<dbReference type="Proteomes" id="UP000031599">
    <property type="component" value="Unassembled WGS sequence"/>
</dbReference>